<evidence type="ECO:0000256" key="8">
    <source>
        <dbReference type="ARBA" id="ARBA00022989"/>
    </source>
</evidence>
<dbReference type="GO" id="GO:0030296">
    <property type="term" value="F:protein tyrosine kinase activator activity"/>
    <property type="evidence" value="ECO:0007669"/>
    <property type="project" value="TreeGrafter"/>
</dbReference>
<evidence type="ECO:0000256" key="10">
    <source>
        <dbReference type="ARBA" id="ARBA00023136"/>
    </source>
</evidence>
<dbReference type="InterPro" id="IPR002154">
    <property type="entry name" value="Neuregulin_C"/>
</dbReference>
<keyword evidence="9" id="KW-0339">Growth factor</keyword>
<dbReference type="GO" id="GO:0007399">
    <property type="term" value="P:nervous system development"/>
    <property type="evidence" value="ECO:0007669"/>
    <property type="project" value="InterPro"/>
</dbReference>
<sequence>MFFPPSTVCSFAASTSTSTTAKTSSHVTPCSDSQRNFCVNGGECYILKITEGNTKFLCRCLAGYTGHRCEQAVLKKVSDPKPDELYQKRVLTITGICIALLVVGIMCVVAYCKTNKQRRKLRERLRQSLKKKRNNNTSSCSASKQTNSTTEPQVSSLPLHDLQLISVIHMCVPWFTGLSDTGHRVNDPPCLCSWSNDWSDSVLSDAESVSVMSLVENGQRATQVARGRLNATGGTSDLSVQSEKCRDTPSREKSISELISIKHFKSLRVLRPGSIKHTSFFNIFNVITVL</sequence>
<dbReference type="GO" id="GO:0030154">
    <property type="term" value="P:cell differentiation"/>
    <property type="evidence" value="ECO:0007669"/>
    <property type="project" value="TreeGrafter"/>
</dbReference>
<dbReference type="GO" id="GO:0035556">
    <property type="term" value="P:intracellular signal transduction"/>
    <property type="evidence" value="ECO:0007669"/>
    <property type="project" value="TreeGrafter"/>
</dbReference>
<evidence type="ECO:0000313" key="18">
    <source>
        <dbReference type="Ensembl" id="ENSGWIP00000048926.1"/>
    </source>
</evidence>
<name>A0A8C5HPZ4_GOUWI</name>
<keyword evidence="8 16" id="KW-1133">Transmembrane helix</keyword>
<evidence type="ECO:0000256" key="9">
    <source>
        <dbReference type="ARBA" id="ARBA00023030"/>
    </source>
</evidence>
<evidence type="ECO:0000256" key="7">
    <source>
        <dbReference type="ARBA" id="ARBA00022692"/>
    </source>
</evidence>
<evidence type="ECO:0000256" key="4">
    <source>
        <dbReference type="ARBA" id="ARBA00022475"/>
    </source>
</evidence>
<dbReference type="GO" id="GO:0008083">
    <property type="term" value="F:growth factor activity"/>
    <property type="evidence" value="ECO:0007669"/>
    <property type="project" value="UniProtKB-KW"/>
</dbReference>
<dbReference type="InterPro" id="IPR000742">
    <property type="entry name" value="EGF"/>
</dbReference>
<reference evidence="18" key="3">
    <citation type="submission" date="2025-09" db="UniProtKB">
        <authorList>
            <consortium name="Ensembl"/>
        </authorList>
    </citation>
    <scope>IDENTIFICATION</scope>
</reference>
<dbReference type="GO" id="GO:0005615">
    <property type="term" value="C:extracellular space"/>
    <property type="evidence" value="ECO:0007669"/>
    <property type="project" value="TreeGrafter"/>
</dbReference>
<evidence type="ECO:0000256" key="5">
    <source>
        <dbReference type="ARBA" id="ARBA00022525"/>
    </source>
</evidence>
<dbReference type="PANTHER" id="PTHR11100">
    <property type="entry name" value="HEREGULIN-NEUREGULIN FAMILY MEMBER"/>
    <property type="match status" value="1"/>
</dbReference>
<comment type="caution">
    <text evidence="14">Lacks conserved residue(s) required for the propagation of feature annotation.</text>
</comment>
<protein>
    <recommendedName>
        <fullName evidence="17">EGF-like domain-containing protein</fullName>
    </recommendedName>
</protein>
<keyword evidence="10 16" id="KW-0472">Membrane</keyword>
<reference evidence="18" key="2">
    <citation type="submission" date="2025-08" db="UniProtKB">
        <authorList>
            <consortium name="Ensembl"/>
        </authorList>
    </citation>
    <scope>IDENTIFICATION</scope>
</reference>
<feature type="compositionally biased region" description="Polar residues" evidence="15">
    <location>
        <begin position="135"/>
        <end position="154"/>
    </location>
</feature>
<dbReference type="CDD" id="cd00054">
    <property type="entry name" value="EGF_CA"/>
    <property type="match status" value="1"/>
</dbReference>
<dbReference type="Pfam" id="PF02158">
    <property type="entry name" value="Neuregulin"/>
    <property type="match status" value="1"/>
</dbReference>
<accession>A0A8C5HPZ4</accession>
<keyword evidence="7 16" id="KW-0812">Transmembrane</keyword>
<dbReference type="PROSITE" id="PS50026">
    <property type="entry name" value="EGF_3"/>
    <property type="match status" value="1"/>
</dbReference>
<dbReference type="Ensembl" id="ENSGWIT00000052899.1">
    <property type="protein sequence ID" value="ENSGWIP00000048926.1"/>
    <property type="gene ID" value="ENSGWIG00000023915.1"/>
</dbReference>
<evidence type="ECO:0000256" key="1">
    <source>
        <dbReference type="ARBA" id="ARBA00004251"/>
    </source>
</evidence>
<dbReference type="AlphaFoldDB" id="A0A8C5HPZ4"/>
<keyword evidence="5" id="KW-0964">Secreted</keyword>
<dbReference type="Proteomes" id="UP000694680">
    <property type="component" value="Chromosome 12"/>
</dbReference>
<evidence type="ECO:0000256" key="2">
    <source>
        <dbReference type="ARBA" id="ARBA00004613"/>
    </source>
</evidence>
<evidence type="ECO:0000259" key="17">
    <source>
        <dbReference type="PROSITE" id="PS50026"/>
    </source>
</evidence>
<keyword evidence="11 14" id="KW-1015">Disulfide bond</keyword>
<feature type="disulfide bond" evidence="14">
    <location>
        <begin position="60"/>
        <end position="69"/>
    </location>
</feature>
<feature type="region of interest" description="Disordered" evidence="15">
    <location>
        <begin position="127"/>
        <end position="154"/>
    </location>
</feature>
<keyword evidence="13" id="KW-0393">Immunoglobulin domain</keyword>
<comment type="subcellular location">
    <subcellularLocation>
        <location evidence="1">Cell membrane</location>
        <topology evidence="1">Single-pass type I membrane protein</topology>
    </subcellularLocation>
    <subcellularLocation>
        <location evidence="2">Secreted</location>
    </subcellularLocation>
</comment>
<keyword evidence="19" id="KW-1185">Reference proteome</keyword>
<evidence type="ECO:0000256" key="13">
    <source>
        <dbReference type="ARBA" id="ARBA00023319"/>
    </source>
</evidence>
<dbReference type="PANTHER" id="PTHR11100:SF7">
    <property type="entry name" value="PRO-NEUREGULIN-1, MEMBRANE-BOUND ISOFORM"/>
    <property type="match status" value="1"/>
</dbReference>
<evidence type="ECO:0000313" key="19">
    <source>
        <dbReference type="Proteomes" id="UP000694680"/>
    </source>
</evidence>
<evidence type="ECO:0000256" key="12">
    <source>
        <dbReference type="ARBA" id="ARBA00023180"/>
    </source>
</evidence>
<keyword evidence="4" id="KW-1003">Cell membrane</keyword>
<dbReference type="GO" id="GO:0045499">
    <property type="term" value="F:chemorepellent activity"/>
    <property type="evidence" value="ECO:0007669"/>
    <property type="project" value="TreeGrafter"/>
</dbReference>
<evidence type="ECO:0000256" key="15">
    <source>
        <dbReference type="SAM" id="MobiDB-lite"/>
    </source>
</evidence>
<keyword evidence="12" id="KW-0325">Glycoprotein</keyword>
<proteinExistence type="inferred from homology"/>
<evidence type="ECO:0000256" key="14">
    <source>
        <dbReference type="PROSITE-ProRule" id="PRU00076"/>
    </source>
</evidence>
<feature type="domain" description="EGF-like" evidence="17">
    <location>
        <begin position="26"/>
        <end position="70"/>
    </location>
</feature>
<feature type="transmembrane region" description="Helical" evidence="16">
    <location>
        <begin position="90"/>
        <end position="112"/>
    </location>
</feature>
<dbReference type="GO" id="GO:0048513">
    <property type="term" value="P:animal organ development"/>
    <property type="evidence" value="ECO:0007669"/>
    <property type="project" value="TreeGrafter"/>
</dbReference>
<evidence type="ECO:0000256" key="16">
    <source>
        <dbReference type="SAM" id="Phobius"/>
    </source>
</evidence>
<evidence type="ECO:0000256" key="11">
    <source>
        <dbReference type="ARBA" id="ARBA00023157"/>
    </source>
</evidence>
<dbReference type="GO" id="GO:0005886">
    <property type="term" value="C:plasma membrane"/>
    <property type="evidence" value="ECO:0007669"/>
    <property type="project" value="UniProtKB-SubCell"/>
</dbReference>
<keyword evidence="6 14" id="KW-0245">EGF-like domain</keyword>
<dbReference type="InterPro" id="IPR040180">
    <property type="entry name" value="Neuregulin"/>
</dbReference>
<evidence type="ECO:0000256" key="6">
    <source>
        <dbReference type="ARBA" id="ARBA00022536"/>
    </source>
</evidence>
<dbReference type="PROSITE" id="PS00022">
    <property type="entry name" value="EGF_1"/>
    <property type="match status" value="1"/>
</dbReference>
<dbReference type="Gene3D" id="2.10.25.10">
    <property type="entry name" value="Laminin"/>
    <property type="match status" value="1"/>
</dbReference>
<reference evidence="18" key="1">
    <citation type="submission" date="2020-06" db="EMBL/GenBank/DDBJ databases">
        <authorList>
            <consortium name="Wellcome Sanger Institute Data Sharing"/>
        </authorList>
    </citation>
    <scope>NUCLEOTIDE SEQUENCE [LARGE SCALE GENOMIC DNA]</scope>
</reference>
<dbReference type="SUPFAM" id="SSF57196">
    <property type="entry name" value="EGF/Laminin"/>
    <property type="match status" value="1"/>
</dbReference>
<dbReference type="PROSITE" id="PS01186">
    <property type="entry name" value="EGF_2"/>
    <property type="match status" value="1"/>
</dbReference>
<evidence type="ECO:0000256" key="3">
    <source>
        <dbReference type="ARBA" id="ARBA00008216"/>
    </source>
</evidence>
<dbReference type="SMART" id="SM00181">
    <property type="entry name" value="EGF"/>
    <property type="match status" value="1"/>
</dbReference>
<organism evidence="18 19">
    <name type="scientific">Gouania willdenowi</name>
    <name type="common">Blunt-snouted clingfish</name>
    <name type="synonym">Lepadogaster willdenowi</name>
    <dbReference type="NCBI Taxonomy" id="441366"/>
    <lineage>
        <taxon>Eukaryota</taxon>
        <taxon>Metazoa</taxon>
        <taxon>Chordata</taxon>
        <taxon>Craniata</taxon>
        <taxon>Vertebrata</taxon>
        <taxon>Euteleostomi</taxon>
        <taxon>Actinopterygii</taxon>
        <taxon>Neopterygii</taxon>
        <taxon>Teleostei</taxon>
        <taxon>Neoteleostei</taxon>
        <taxon>Acanthomorphata</taxon>
        <taxon>Ovalentaria</taxon>
        <taxon>Blenniimorphae</taxon>
        <taxon>Blenniiformes</taxon>
        <taxon>Gobiesocoidei</taxon>
        <taxon>Gobiesocidae</taxon>
        <taxon>Gobiesocinae</taxon>
        <taxon>Gouania</taxon>
    </lineage>
</organism>
<comment type="similarity">
    <text evidence="3">Belongs to the neuregulin family.</text>
</comment>